<keyword evidence="5" id="KW-0446">Lipid-binding</keyword>
<dbReference type="SUPFAM" id="SSF50729">
    <property type="entry name" value="PH domain-like"/>
    <property type="match status" value="1"/>
</dbReference>
<evidence type="ECO:0000313" key="11">
    <source>
        <dbReference type="Proteomes" id="UP001642540"/>
    </source>
</evidence>
<dbReference type="InterPro" id="IPR011993">
    <property type="entry name" value="PH-like_dom_sf"/>
</dbReference>
<feature type="compositionally biased region" description="Basic and acidic residues" evidence="8">
    <location>
        <begin position="768"/>
        <end position="778"/>
    </location>
</feature>
<evidence type="ECO:0000256" key="3">
    <source>
        <dbReference type="ARBA" id="ARBA00022553"/>
    </source>
</evidence>
<dbReference type="PANTHER" id="PTHR10972:SF205">
    <property type="entry name" value="OXYSTEROL-BINDING PROTEIN 1"/>
    <property type="match status" value="1"/>
</dbReference>
<gene>
    <name evidence="10" type="ORF">ODALV1_LOCUS23414</name>
</gene>
<dbReference type="Proteomes" id="UP001642540">
    <property type="component" value="Unassembled WGS sequence"/>
</dbReference>
<feature type="compositionally biased region" description="Polar residues" evidence="8">
    <location>
        <begin position="415"/>
        <end position="433"/>
    </location>
</feature>
<evidence type="ECO:0000313" key="10">
    <source>
        <dbReference type="EMBL" id="CAL8129721.1"/>
    </source>
</evidence>
<dbReference type="PANTHER" id="PTHR10972">
    <property type="entry name" value="OXYSTEROL-BINDING PROTEIN-RELATED"/>
    <property type="match status" value="1"/>
</dbReference>
<dbReference type="Pfam" id="PF01237">
    <property type="entry name" value="Oxysterol_BP"/>
    <property type="match status" value="1"/>
</dbReference>
<evidence type="ECO:0000256" key="4">
    <source>
        <dbReference type="ARBA" id="ARBA00023055"/>
    </source>
</evidence>
<accession>A0ABP1RKX7</accession>
<dbReference type="InterPro" id="IPR000648">
    <property type="entry name" value="Oxysterol-bd"/>
</dbReference>
<dbReference type="InterPro" id="IPR018494">
    <property type="entry name" value="Oxysterol-bd_CS"/>
</dbReference>
<feature type="compositionally biased region" description="Acidic residues" evidence="8">
    <location>
        <begin position="316"/>
        <end position="326"/>
    </location>
</feature>
<keyword evidence="3" id="KW-0597">Phosphoprotein</keyword>
<evidence type="ECO:0000256" key="5">
    <source>
        <dbReference type="ARBA" id="ARBA00023121"/>
    </source>
</evidence>
<dbReference type="CDD" id="cd13284">
    <property type="entry name" value="PH_OSBP_ORP4"/>
    <property type="match status" value="1"/>
</dbReference>
<feature type="region of interest" description="Disordered" evidence="8">
    <location>
        <begin position="768"/>
        <end position="801"/>
    </location>
</feature>
<evidence type="ECO:0000256" key="8">
    <source>
        <dbReference type="SAM" id="MobiDB-lite"/>
    </source>
</evidence>
<proteinExistence type="inferred from homology"/>
<feature type="compositionally biased region" description="Low complexity" evidence="8">
    <location>
        <begin position="401"/>
        <end position="414"/>
    </location>
</feature>
<feature type="compositionally biased region" description="Polar residues" evidence="8">
    <location>
        <begin position="376"/>
        <end position="390"/>
    </location>
</feature>
<feature type="domain" description="PH" evidence="9">
    <location>
        <begin position="50"/>
        <end position="144"/>
    </location>
</feature>
<evidence type="ECO:0000259" key="9">
    <source>
        <dbReference type="PROSITE" id="PS50003"/>
    </source>
</evidence>
<dbReference type="Pfam" id="PF00169">
    <property type="entry name" value="PH"/>
    <property type="match status" value="1"/>
</dbReference>
<evidence type="ECO:0000256" key="7">
    <source>
        <dbReference type="RuleBase" id="RU003845"/>
    </source>
</evidence>
<keyword evidence="11" id="KW-1185">Reference proteome</keyword>
<keyword evidence="4 7" id="KW-0445">Lipid transport</keyword>
<dbReference type="Gene3D" id="2.30.29.30">
    <property type="entry name" value="Pleckstrin-homology domain (PH domain)/Phosphotyrosine-binding domain (PTB)"/>
    <property type="match status" value="1"/>
</dbReference>
<dbReference type="InterPro" id="IPR037239">
    <property type="entry name" value="OSBP_sf"/>
</dbReference>
<sequence length="841" mass="95842">MAEGRQPDIETRIILRLDLSPEEVDPQNPHKGRQLGRIVVDGGMAETQKEPEICGWLHKWTNYLRGYQKRWFVLQNGMLAYYRSQSEMSHTCRGAISLHGALIYTEDSCNLVVSTNGGTQTFHLRAGSEVERQRWVTALELAKSKAIRMMESEEEEELEEVSTPIDGHEVTNVFKMLNAKLDDLQTCCELINKHGNSLTKALGDLEMLDSHQDMSGKVKQINERATLFRITVTAMINACAEYAKSCHTQGKKWQKAISFEKEQRIKLEKMVEELAQQHRKLEEAAAVAAKEQQHQGVTKPKNKGKMNVSIQGSAQSDEDEDNEFYDAMETSDQATEFTVDVPISSHRRTSSEISCDSQKSEGNRSNSSSDNEEHQASQTVRCVRTKSTVDVTADENEKPAGSSKSSLSVTSGKSNQSATSSKSNQSVALSIKGSNSVAKRVRRTLLPEPKPNYPLNLWSIMKNCIGKDLTKIPMPVNFSEPLSMLQRLTEDFEYSDILDQAANCDDSCEQLSYVAAFTVSSYATTAVRTGKPFNPLLGETYECDRTDDMGWRCINEQVSHHPPMAAQFCEGRKWICWQEFTMVSKFRGKYLQIIPMGIAHLRFLDSGNHYTWRKVTTTIHNIIVGKLWVDNHGEMEITNHRNGDKCHLKYIPYSYFNREVQRKVTGCVMNNKEVVRYVLNGTWDGKIDGCAVLKIKETDTKGKPIFELGPSKTLWTRRQLTEEQERYYCFTEFACQLNESEAGVAPTDSRMRPDQRLMEEAKWDEANTEKVRLEEKQRANRRKREQDAEQAATEGRPYPPYEPIWFSKEKDNITGNVVHVFKGDYWKCKDKSDWAKCPDIY</sequence>
<dbReference type="InterPro" id="IPR001849">
    <property type="entry name" value="PH_domain"/>
</dbReference>
<evidence type="ECO:0000256" key="2">
    <source>
        <dbReference type="ARBA" id="ARBA00022448"/>
    </source>
</evidence>
<keyword evidence="2 7" id="KW-0813">Transport</keyword>
<protein>
    <recommendedName>
        <fullName evidence="7">Oxysterol-binding protein</fullName>
    </recommendedName>
</protein>
<feature type="region of interest" description="Disordered" evidence="8">
    <location>
        <begin position="285"/>
        <end position="433"/>
    </location>
</feature>
<dbReference type="Gene3D" id="2.40.160.120">
    <property type="match status" value="1"/>
</dbReference>
<dbReference type="EMBL" id="CAXLJM020000078">
    <property type="protein sequence ID" value="CAL8129721.1"/>
    <property type="molecule type" value="Genomic_DNA"/>
</dbReference>
<dbReference type="PROSITE" id="PS01013">
    <property type="entry name" value="OSBP"/>
    <property type="match status" value="1"/>
</dbReference>
<evidence type="ECO:0000256" key="6">
    <source>
        <dbReference type="RuleBase" id="RU003844"/>
    </source>
</evidence>
<comment type="caution">
    <text evidence="10">The sequence shown here is derived from an EMBL/GenBank/DDBJ whole genome shotgun (WGS) entry which is preliminary data.</text>
</comment>
<dbReference type="SUPFAM" id="SSF144000">
    <property type="entry name" value="Oxysterol-binding protein-like"/>
    <property type="match status" value="1"/>
</dbReference>
<name>A0ABP1RKX7_9HEXA</name>
<dbReference type="SMART" id="SM00233">
    <property type="entry name" value="PH"/>
    <property type="match status" value="1"/>
</dbReference>
<comment type="similarity">
    <text evidence="1 6">Belongs to the OSBP family.</text>
</comment>
<dbReference type="PROSITE" id="PS50003">
    <property type="entry name" value="PH_DOMAIN"/>
    <property type="match status" value="1"/>
</dbReference>
<reference evidence="10 11" key="1">
    <citation type="submission" date="2024-08" db="EMBL/GenBank/DDBJ databases">
        <authorList>
            <person name="Cucini C."/>
            <person name="Frati F."/>
        </authorList>
    </citation>
    <scope>NUCLEOTIDE SEQUENCE [LARGE SCALE GENOMIC DNA]</scope>
</reference>
<organism evidence="10 11">
    <name type="scientific">Orchesella dallaii</name>
    <dbReference type="NCBI Taxonomy" id="48710"/>
    <lineage>
        <taxon>Eukaryota</taxon>
        <taxon>Metazoa</taxon>
        <taxon>Ecdysozoa</taxon>
        <taxon>Arthropoda</taxon>
        <taxon>Hexapoda</taxon>
        <taxon>Collembola</taxon>
        <taxon>Entomobryomorpha</taxon>
        <taxon>Entomobryoidea</taxon>
        <taxon>Orchesellidae</taxon>
        <taxon>Orchesellinae</taxon>
        <taxon>Orchesella</taxon>
    </lineage>
</organism>
<evidence type="ECO:0000256" key="1">
    <source>
        <dbReference type="ARBA" id="ARBA00008842"/>
    </source>
</evidence>